<dbReference type="SMART" id="SM00729">
    <property type="entry name" value="Elp3"/>
    <property type="match status" value="1"/>
</dbReference>
<dbReference type="InterPro" id="IPR006638">
    <property type="entry name" value="Elp3/MiaA/NifB-like_rSAM"/>
</dbReference>
<evidence type="ECO:0000259" key="2">
    <source>
        <dbReference type="PROSITE" id="PS51918"/>
    </source>
</evidence>
<proteinExistence type="inferred from homology"/>
<reference evidence="3" key="1">
    <citation type="submission" date="2020-05" db="EMBL/GenBank/DDBJ databases">
        <authorList>
            <person name="Chiriac C."/>
            <person name="Salcher M."/>
            <person name="Ghai R."/>
            <person name="Kavagutti S V."/>
        </authorList>
    </citation>
    <scope>NUCLEOTIDE SEQUENCE</scope>
</reference>
<dbReference type="PROSITE" id="PS51918">
    <property type="entry name" value="RADICAL_SAM"/>
    <property type="match status" value="1"/>
</dbReference>
<dbReference type="NCBIfam" id="TIGR00539">
    <property type="entry name" value="hemN_rel"/>
    <property type="match status" value="1"/>
</dbReference>
<dbReference type="GO" id="GO:0004109">
    <property type="term" value="F:coproporphyrinogen oxidase activity"/>
    <property type="evidence" value="ECO:0007669"/>
    <property type="project" value="InterPro"/>
</dbReference>
<feature type="domain" description="Radical SAM core" evidence="2">
    <location>
        <begin position="2"/>
        <end position="229"/>
    </location>
</feature>
<dbReference type="SFLD" id="SFLDG01065">
    <property type="entry name" value="anaerobic_coproporphyrinogen-I"/>
    <property type="match status" value="1"/>
</dbReference>
<dbReference type="GO" id="GO:0006779">
    <property type="term" value="P:porphyrin-containing compound biosynthetic process"/>
    <property type="evidence" value="ECO:0007669"/>
    <property type="project" value="InterPro"/>
</dbReference>
<dbReference type="InterPro" id="IPR007197">
    <property type="entry name" value="rSAM"/>
</dbReference>
<dbReference type="InterPro" id="IPR023404">
    <property type="entry name" value="rSAM_horseshoe"/>
</dbReference>
<gene>
    <name evidence="3" type="ORF">UFOPK3573_00997</name>
    <name evidence="4" type="ORF">UFOPK3879_00155</name>
</gene>
<dbReference type="EMBL" id="CAFBNR010000004">
    <property type="protein sequence ID" value="CAB4954350.1"/>
    <property type="molecule type" value="Genomic_DNA"/>
</dbReference>
<evidence type="ECO:0000256" key="1">
    <source>
        <dbReference type="ARBA" id="ARBA00006100"/>
    </source>
</evidence>
<dbReference type="EMBL" id="CAFBMJ010000085">
    <property type="protein sequence ID" value="CAB4907259.1"/>
    <property type="molecule type" value="Genomic_DNA"/>
</dbReference>
<comment type="similarity">
    <text evidence="1">Belongs to the anaerobic coproporphyrinogen-III oxidase family. HemW subfamily.</text>
</comment>
<evidence type="ECO:0000313" key="4">
    <source>
        <dbReference type="EMBL" id="CAB4954350.1"/>
    </source>
</evidence>
<dbReference type="InterPro" id="IPR004559">
    <property type="entry name" value="HemW-like"/>
</dbReference>
<sequence length="362" mass="40208">MQLDASSHGVYLHIPFCSKRCDYCAFATFTDRHHLTGDYLRAMRIHINMVVAQGMIPATSVFVGGGTPSMVPAEELVAVIRDIPLAPNAEVTVECNPDNITLEMMRTYREGGVNRISIGVQSTVPHVLAALGRTHDPENVRRSVAYVREAGFTTFNLDIIYGAAGETLADWKTTVSDVVALDPPHVSAYGLTVEANTPLATQPERHPDNDDQADKYELVDELFASNGLTNYEISNWSKPGHECKHNYLYWLQGNYDGFGCAAHAHKDGRRWWNVRTPDRYIEMVNSGEIPESSSEMLDGDTRKLEALQLLVRVRDGVPTDALSVQDREVLSELITQVGDRLVLTRAGRLMANEVSLRLRVNA</sequence>
<organism evidence="3">
    <name type="scientific">freshwater metagenome</name>
    <dbReference type="NCBI Taxonomy" id="449393"/>
    <lineage>
        <taxon>unclassified sequences</taxon>
        <taxon>metagenomes</taxon>
        <taxon>ecological metagenomes</taxon>
    </lineage>
</organism>
<dbReference type="SFLD" id="SFLDF00562">
    <property type="entry name" value="HemN-like__clustered_with_heat"/>
    <property type="match status" value="1"/>
</dbReference>
<dbReference type="PANTHER" id="PTHR13932:SF5">
    <property type="entry name" value="RADICAL S-ADENOSYL METHIONINE DOMAIN-CONTAINING PROTEIN 1, MITOCHONDRIAL"/>
    <property type="match status" value="1"/>
</dbReference>
<dbReference type="InterPro" id="IPR034505">
    <property type="entry name" value="Coproporphyrinogen-III_oxidase"/>
</dbReference>
<dbReference type="AlphaFoldDB" id="A0A6J7GV04"/>
<protein>
    <submittedName>
        <fullName evidence="3">Unannotated protein</fullName>
    </submittedName>
</protein>
<dbReference type="CDD" id="cd01335">
    <property type="entry name" value="Radical_SAM"/>
    <property type="match status" value="1"/>
</dbReference>
<name>A0A6J7GV04_9ZZZZ</name>
<dbReference type="Gene3D" id="3.80.30.20">
    <property type="entry name" value="tm_1862 like domain"/>
    <property type="match status" value="1"/>
</dbReference>
<dbReference type="PANTHER" id="PTHR13932">
    <property type="entry name" value="COPROPORPHYRINIGEN III OXIDASE"/>
    <property type="match status" value="1"/>
</dbReference>
<dbReference type="Pfam" id="PF04055">
    <property type="entry name" value="Radical_SAM"/>
    <property type="match status" value="1"/>
</dbReference>
<accession>A0A6J7GV04</accession>
<dbReference type="InterPro" id="IPR058240">
    <property type="entry name" value="rSAM_sf"/>
</dbReference>
<dbReference type="GO" id="GO:0005737">
    <property type="term" value="C:cytoplasm"/>
    <property type="evidence" value="ECO:0007669"/>
    <property type="project" value="InterPro"/>
</dbReference>
<evidence type="ECO:0000313" key="3">
    <source>
        <dbReference type="EMBL" id="CAB4907259.1"/>
    </source>
</evidence>
<dbReference type="GO" id="GO:0051539">
    <property type="term" value="F:4 iron, 4 sulfur cluster binding"/>
    <property type="evidence" value="ECO:0007669"/>
    <property type="project" value="InterPro"/>
</dbReference>
<dbReference type="SFLD" id="SFLDS00029">
    <property type="entry name" value="Radical_SAM"/>
    <property type="match status" value="1"/>
</dbReference>
<dbReference type="SUPFAM" id="SSF102114">
    <property type="entry name" value="Radical SAM enzymes"/>
    <property type="match status" value="1"/>
</dbReference>